<accession>A0A820WWD7</accession>
<reference evidence="2" key="1">
    <citation type="submission" date="2021-02" db="EMBL/GenBank/DDBJ databases">
        <authorList>
            <person name="Nowell W R."/>
        </authorList>
    </citation>
    <scope>NUCLEOTIDE SEQUENCE</scope>
</reference>
<dbReference type="SUPFAM" id="SSF56672">
    <property type="entry name" value="DNA/RNA polymerases"/>
    <property type="match status" value="1"/>
</dbReference>
<evidence type="ECO:0000313" key="2">
    <source>
        <dbReference type="EMBL" id="CAF4524909.1"/>
    </source>
</evidence>
<dbReference type="AlphaFoldDB" id="A0A820WWD7"/>
<dbReference type="PANTHER" id="PTHR34072:SF52">
    <property type="entry name" value="RIBONUCLEASE H"/>
    <property type="match status" value="1"/>
</dbReference>
<comment type="caution">
    <text evidence="2">The sequence shown here is derived from an EMBL/GenBank/DDBJ whole genome shotgun (WGS) entry which is preliminary data.</text>
</comment>
<proteinExistence type="predicted"/>
<evidence type="ECO:0000313" key="3">
    <source>
        <dbReference type="Proteomes" id="UP000663866"/>
    </source>
</evidence>
<organism evidence="2 3">
    <name type="scientific">Rotaria magnacalcarata</name>
    <dbReference type="NCBI Taxonomy" id="392030"/>
    <lineage>
        <taxon>Eukaryota</taxon>
        <taxon>Metazoa</taxon>
        <taxon>Spiralia</taxon>
        <taxon>Gnathifera</taxon>
        <taxon>Rotifera</taxon>
        <taxon>Eurotatoria</taxon>
        <taxon>Bdelloidea</taxon>
        <taxon>Philodinida</taxon>
        <taxon>Philodinidae</taxon>
        <taxon>Rotaria</taxon>
    </lineage>
</organism>
<keyword evidence="3" id="KW-1185">Reference proteome</keyword>
<protein>
    <recommendedName>
        <fullName evidence="1">Reverse transcriptase/retrotransposon-derived protein RNase H-like domain-containing protein</fullName>
    </recommendedName>
</protein>
<dbReference type="InterPro" id="IPR041577">
    <property type="entry name" value="RT_RNaseH_2"/>
</dbReference>
<evidence type="ECO:0000259" key="1">
    <source>
        <dbReference type="Pfam" id="PF17919"/>
    </source>
</evidence>
<name>A0A820WWD7_9BILA</name>
<gene>
    <name evidence="2" type="ORF">OVN521_LOCUS42028</name>
</gene>
<dbReference type="Gene3D" id="3.10.20.370">
    <property type="match status" value="1"/>
</dbReference>
<dbReference type="PANTHER" id="PTHR34072">
    <property type="entry name" value="ENZYMATIC POLYPROTEIN-RELATED"/>
    <property type="match status" value="1"/>
</dbReference>
<dbReference type="Proteomes" id="UP000663866">
    <property type="component" value="Unassembled WGS sequence"/>
</dbReference>
<feature type="non-terminal residue" evidence="2">
    <location>
        <position position="139"/>
    </location>
</feature>
<feature type="domain" description="Reverse transcriptase/retrotransposon-derived protein RNase H-like" evidence="1">
    <location>
        <begin position="8"/>
        <end position="90"/>
    </location>
</feature>
<dbReference type="EMBL" id="CAJOBG010056957">
    <property type="protein sequence ID" value="CAF4524909.1"/>
    <property type="molecule type" value="Genomic_DNA"/>
</dbReference>
<dbReference type="Pfam" id="PF17919">
    <property type="entry name" value="RT_RNaseH_2"/>
    <property type="match status" value="1"/>
</dbReference>
<dbReference type="InterPro" id="IPR043502">
    <property type="entry name" value="DNA/RNA_pol_sf"/>
</dbReference>
<sequence>MGKKVLEWSDECENAFLNLKKLLVDPKLLAYPNYESSEPLELHVDASLTGAGAVLSQCQLGVNRPIAFISTSFGQTEASYSSIARELAGLRLARTLEDLADFDFTVRWIPGNTNVIADALSRVNDNDTILEENARSDMQ</sequence>